<evidence type="ECO:0000313" key="3">
    <source>
        <dbReference type="EMBL" id="GEC71429.1"/>
    </source>
</evidence>
<feature type="chain" id="PRO_5022806257" description="DUF3300 domain-containing protein" evidence="2">
    <location>
        <begin position="22"/>
        <end position="159"/>
    </location>
</feature>
<name>A0A4Y4AVQ8_9FLAO</name>
<evidence type="ECO:0000256" key="2">
    <source>
        <dbReference type="SAM" id="SignalP"/>
    </source>
</evidence>
<dbReference type="OrthoDB" id="799522at2"/>
<dbReference type="STRING" id="983.SAMN05443543_10520"/>
<dbReference type="AlphaFoldDB" id="A0A4Y4AVQ8"/>
<reference evidence="3 4" key="1">
    <citation type="submission" date="2019-06" db="EMBL/GenBank/DDBJ databases">
        <title>Whole genome shotgun sequence of Flavobacterium flevense NBRC 14960.</title>
        <authorList>
            <person name="Hosoyama A."/>
            <person name="Uohara A."/>
            <person name="Ohji S."/>
            <person name="Ichikawa N."/>
        </authorList>
    </citation>
    <scope>NUCLEOTIDE SEQUENCE [LARGE SCALE GENOMIC DNA]</scope>
    <source>
        <strain evidence="3 4">NBRC 14960</strain>
    </source>
</reference>
<dbReference type="Proteomes" id="UP000316775">
    <property type="component" value="Unassembled WGS sequence"/>
</dbReference>
<dbReference type="RefSeq" id="WP_073244445.1">
    <property type="nucleotide sequence ID" value="NZ_BJNP01000007.1"/>
</dbReference>
<evidence type="ECO:0008006" key="5">
    <source>
        <dbReference type="Google" id="ProtNLM"/>
    </source>
</evidence>
<sequence>MKTLKLIAAAMFLLGAGTSQAQVSVNVNIGAPVVVRPAWIPQNHVNVDFYYIPEIQSYYDVNASLYVYLNNGNWVRTRYVPVHYRNYDLNHAHRIALRGYHGSRPYNYYNNHKVRYYNDRNYNNRYSEGRRYNKHHYYADNRKSNGKHYKKNNHWRHDD</sequence>
<evidence type="ECO:0000313" key="4">
    <source>
        <dbReference type="Proteomes" id="UP000316775"/>
    </source>
</evidence>
<dbReference type="EMBL" id="BJNP01000007">
    <property type="protein sequence ID" value="GEC71429.1"/>
    <property type="molecule type" value="Genomic_DNA"/>
</dbReference>
<comment type="caution">
    <text evidence="3">The sequence shown here is derived from an EMBL/GenBank/DDBJ whole genome shotgun (WGS) entry which is preliminary data.</text>
</comment>
<feature type="signal peptide" evidence="2">
    <location>
        <begin position="1"/>
        <end position="21"/>
    </location>
</feature>
<organism evidence="3 4">
    <name type="scientific">Flavobacterium flevense</name>
    <dbReference type="NCBI Taxonomy" id="983"/>
    <lineage>
        <taxon>Bacteria</taxon>
        <taxon>Pseudomonadati</taxon>
        <taxon>Bacteroidota</taxon>
        <taxon>Flavobacteriia</taxon>
        <taxon>Flavobacteriales</taxon>
        <taxon>Flavobacteriaceae</taxon>
        <taxon>Flavobacterium</taxon>
    </lineage>
</organism>
<keyword evidence="4" id="KW-1185">Reference proteome</keyword>
<protein>
    <recommendedName>
        <fullName evidence="5">DUF3300 domain-containing protein</fullName>
    </recommendedName>
</protein>
<evidence type="ECO:0000256" key="1">
    <source>
        <dbReference type="SAM" id="MobiDB-lite"/>
    </source>
</evidence>
<accession>A0A4Y4AVQ8</accession>
<keyword evidence="2" id="KW-0732">Signal</keyword>
<feature type="region of interest" description="Disordered" evidence="1">
    <location>
        <begin position="138"/>
        <end position="159"/>
    </location>
</feature>
<feature type="compositionally biased region" description="Basic residues" evidence="1">
    <location>
        <begin position="144"/>
        <end position="159"/>
    </location>
</feature>
<proteinExistence type="predicted"/>
<gene>
    <name evidence="3" type="ORF">FFL01_09680</name>
</gene>